<evidence type="ECO:0000313" key="2">
    <source>
        <dbReference type="EMBL" id="GAA4326529.1"/>
    </source>
</evidence>
<evidence type="ECO:0000259" key="1">
    <source>
        <dbReference type="Pfam" id="PF00857"/>
    </source>
</evidence>
<feature type="domain" description="Isochorismatase-like" evidence="1">
    <location>
        <begin position="7"/>
        <end position="53"/>
    </location>
</feature>
<sequence length="67" mass="7145">MPSRTLHSTARYADDCGFRVQVLEDCCASPDEALHRFEMEKILPLFGTVTSADAFIASLAGGAGAEP</sequence>
<name>A0ABP8GM46_9BURK</name>
<dbReference type="SUPFAM" id="SSF52499">
    <property type="entry name" value="Isochorismatase-like hydrolases"/>
    <property type="match status" value="1"/>
</dbReference>
<dbReference type="EMBL" id="BAABFO010000004">
    <property type="protein sequence ID" value="GAA4326529.1"/>
    <property type="molecule type" value="Genomic_DNA"/>
</dbReference>
<proteinExistence type="predicted"/>
<organism evidence="2 3">
    <name type="scientific">Pigmentiphaga soli</name>
    <dbReference type="NCBI Taxonomy" id="1007095"/>
    <lineage>
        <taxon>Bacteria</taxon>
        <taxon>Pseudomonadati</taxon>
        <taxon>Pseudomonadota</taxon>
        <taxon>Betaproteobacteria</taxon>
        <taxon>Burkholderiales</taxon>
        <taxon>Alcaligenaceae</taxon>
        <taxon>Pigmentiphaga</taxon>
    </lineage>
</organism>
<dbReference type="InterPro" id="IPR036380">
    <property type="entry name" value="Isochorismatase-like_sf"/>
</dbReference>
<evidence type="ECO:0000313" key="3">
    <source>
        <dbReference type="Proteomes" id="UP001501671"/>
    </source>
</evidence>
<dbReference type="Gene3D" id="3.40.50.850">
    <property type="entry name" value="Isochorismatase-like"/>
    <property type="match status" value="1"/>
</dbReference>
<protein>
    <recommendedName>
        <fullName evidence="1">Isochorismatase-like domain-containing protein</fullName>
    </recommendedName>
</protein>
<keyword evidence="3" id="KW-1185">Reference proteome</keyword>
<gene>
    <name evidence="2" type="ORF">GCM10023144_10100</name>
</gene>
<dbReference type="Pfam" id="PF00857">
    <property type="entry name" value="Isochorismatase"/>
    <property type="match status" value="1"/>
</dbReference>
<reference evidence="3" key="1">
    <citation type="journal article" date="2019" name="Int. J. Syst. Evol. Microbiol.">
        <title>The Global Catalogue of Microorganisms (GCM) 10K type strain sequencing project: providing services to taxonomists for standard genome sequencing and annotation.</title>
        <authorList>
            <consortium name="The Broad Institute Genomics Platform"/>
            <consortium name="The Broad Institute Genome Sequencing Center for Infectious Disease"/>
            <person name="Wu L."/>
            <person name="Ma J."/>
        </authorList>
    </citation>
    <scope>NUCLEOTIDE SEQUENCE [LARGE SCALE GENOMIC DNA]</scope>
    <source>
        <strain evidence="3">JCM 17666</strain>
    </source>
</reference>
<accession>A0ABP8GM46</accession>
<dbReference type="RefSeq" id="WP_345246985.1">
    <property type="nucleotide sequence ID" value="NZ_BAABFO010000004.1"/>
</dbReference>
<dbReference type="InterPro" id="IPR000868">
    <property type="entry name" value="Isochorismatase-like_dom"/>
</dbReference>
<comment type="caution">
    <text evidence="2">The sequence shown here is derived from an EMBL/GenBank/DDBJ whole genome shotgun (WGS) entry which is preliminary data.</text>
</comment>
<dbReference type="Proteomes" id="UP001501671">
    <property type="component" value="Unassembled WGS sequence"/>
</dbReference>